<sequence>MSKSSSVDKTLEFTSSLLGETMKSSTSFKFSETTIKELKEIQESTSSKPRKKLKSLTTHGLTSGIKVQDGVQLPSQQIFGTLPRSPSDAHSTTSLQLRFQTKLLPTFFTENRIESKESYLEPDEASYAGSVGHESELITLKTIKHLHQDRLLRIFILFLPLSTDNSMTLDHCAMHFSRMKASQDFDFSYAYNSILSFIVSLTFLWKRVLVPLYSDHQEIRI</sequence>
<dbReference type="AlphaFoldDB" id="A0AA35Z462"/>
<evidence type="ECO:0000256" key="1">
    <source>
        <dbReference type="SAM" id="Phobius"/>
    </source>
</evidence>
<keyword evidence="3" id="KW-1185">Reference proteome</keyword>
<reference evidence="2" key="1">
    <citation type="submission" date="2023-04" db="EMBL/GenBank/DDBJ databases">
        <authorList>
            <person name="Vijverberg K."/>
            <person name="Xiong W."/>
            <person name="Schranz E."/>
        </authorList>
    </citation>
    <scope>NUCLEOTIDE SEQUENCE</scope>
</reference>
<evidence type="ECO:0000313" key="2">
    <source>
        <dbReference type="EMBL" id="CAI9285318.1"/>
    </source>
</evidence>
<organism evidence="2 3">
    <name type="scientific">Lactuca saligna</name>
    <name type="common">Willowleaf lettuce</name>
    <dbReference type="NCBI Taxonomy" id="75948"/>
    <lineage>
        <taxon>Eukaryota</taxon>
        <taxon>Viridiplantae</taxon>
        <taxon>Streptophyta</taxon>
        <taxon>Embryophyta</taxon>
        <taxon>Tracheophyta</taxon>
        <taxon>Spermatophyta</taxon>
        <taxon>Magnoliopsida</taxon>
        <taxon>eudicotyledons</taxon>
        <taxon>Gunneridae</taxon>
        <taxon>Pentapetalae</taxon>
        <taxon>asterids</taxon>
        <taxon>campanulids</taxon>
        <taxon>Asterales</taxon>
        <taxon>Asteraceae</taxon>
        <taxon>Cichorioideae</taxon>
        <taxon>Cichorieae</taxon>
        <taxon>Lactucinae</taxon>
        <taxon>Lactuca</taxon>
    </lineage>
</organism>
<feature type="transmembrane region" description="Helical" evidence="1">
    <location>
        <begin position="189"/>
        <end position="205"/>
    </location>
</feature>
<gene>
    <name evidence="2" type="ORF">LSALG_LOCUS24792</name>
</gene>
<keyword evidence="1" id="KW-0812">Transmembrane</keyword>
<protein>
    <submittedName>
        <fullName evidence="2">Uncharacterized protein</fullName>
    </submittedName>
</protein>
<dbReference type="Proteomes" id="UP001177003">
    <property type="component" value="Chromosome 5"/>
</dbReference>
<keyword evidence="1" id="KW-0472">Membrane</keyword>
<dbReference type="EMBL" id="OX465081">
    <property type="protein sequence ID" value="CAI9285318.1"/>
    <property type="molecule type" value="Genomic_DNA"/>
</dbReference>
<accession>A0AA35Z462</accession>
<keyword evidence="1" id="KW-1133">Transmembrane helix</keyword>
<name>A0AA35Z462_LACSI</name>
<proteinExistence type="predicted"/>
<evidence type="ECO:0000313" key="3">
    <source>
        <dbReference type="Proteomes" id="UP001177003"/>
    </source>
</evidence>